<dbReference type="Proteomes" id="UP000078544">
    <property type="component" value="Unassembled WGS sequence"/>
</dbReference>
<dbReference type="GO" id="GO:0004775">
    <property type="term" value="F:succinate-CoA ligase (ADP-forming) activity"/>
    <property type="evidence" value="ECO:0007669"/>
    <property type="project" value="TreeGrafter"/>
</dbReference>
<keyword evidence="4" id="KW-0479">Metal-binding</keyword>
<keyword evidence="3" id="KW-0436">Ligase</keyword>
<dbReference type="InterPro" id="IPR016102">
    <property type="entry name" value="Succinyl-CoA_synth-like"/>
</dbReference>
<dbReference type="OrthoDB" id="1664372at2759"/>
<sequence length="307" mass="33061">MKAQILGGAVAAGIFENGPRSGLESVSSPSQAEDAASKMLNQKLLRLGNSESDGQVVKDLYISEAVPHESQWYLAMAIDRENYSPCIIISKDGDVDLGTLLREKASGVHTFHFSLTKGITKEVLSDIESRLNIKNQELENLTQIIVRLYKIFVDHEATNLEIKPLARSSDGALTCLGANFTFDNAAESRQKQLFALRDRSQEVPDELAAEKHGLVYVRMDGNIGNVVNGAGLAMATNDAIGFCGGASANFLDAGGKATKDTMIQAFRIITSDVRVKAILVNIYGGAYVPYPDGGAEAYEEQGSRAVT</sequence>
<dbReference type="STRING" id="1081109.A0A167VYS4"/>
<dbReference type="Gene3D" id="3.30.1490.20">
    <property type="entry name" value="ATP-grasp fold, A domain"/>
    <property type="match status" value="1"/>
</dbReference>
<accession>A0A167VYS4</accession>
<evidence type="ECO:0000256" key="4">
    <source>
        <dbReference type="ARBA" id="ARBA00022723"/>
    </source>
</evidence>
<keyword evidence="7" id="KW-0460">Magnesium</keyword>
<comment type="pathway">
    <text evidence="1">Carbohydrate metabolism; tricarboxylic acid cycle; succinate from succinyl-CoA (ligase route): step 1/1.</text>
</comment>
<dbReference type="UniPathway" id="UPA00223">
    <property type="reaction ID" value="UER00999"/>
</dbReference>
<dbReference type="GO" id="GO:0042709">
    <property type="term" value="C:succinate-CoA ligase complex"/>
    <property type="evidence" value="ECO:0007669"/>
    <property type="project" value="TreeGrafter"/>
</dbReference>
<dbReference type="SUPFAM" id="SSF52210">
    <property type="entry name" value="Succinyl-CoA synthetase domains"/>
    <property type="match status" value="1"/>
</dbReference>
<dbReference type="PROSITE" id="PS01217">
    <property type="entry name" value="SUCCINYL_COA_LIG_3"/>
    <property type="match status" value="1"/>
</dbReference>
<dbReference type="Gene3D" id="3.40.50.261">
    <property type="entry name" value="Succinyl-CoA synthetase domains"/>
    <property type="match status" value="1"/>
</dbReference>
<dbReference type="PIRSF" id="PIRSF001554">
    <property type="entry name" value="SucCS_beta"/>
    <property type="match status" value="1"/>
</dbReference>
<evidence type="ECO:0000256" key="8">
    <source>
        <dbReference type="ARBA" id="ARBA00022946"/>
    </source>
</evidence>
<keyword evidence="5" id="KW-0547">Nucleotide-binding</keyword>
<keyword evidence="12" id="KW-1185">Reference proteome</keyword>
<dbReference type="GO" id="GO:0046872">
    <property type="term" value="F:metal ion binding"/>
    <property type="evidence" value="ECO:0007669"/>
    <property type="project" value="UniProtKB-KW"/>
</dbReference>
<dbReference type="Pfam" id="PF08442">
    <property type="entry name" value="ATP-grasp_2"/>
    <property type="match status" value="1"/>
</dbReference>
<evidence type="ECO:0000256" key="3">
    <source>
        <dbReference type="ARBA" id="ARBA00022598"/>
    </source>
</evidence>
<dbReference type="InterPro" id="IPR013815">
    <property type="entry name" value="ATP_grasp_subdomain_1"/>
</dbReference>
<dbReference type="AlphaFoldDB" id="A0A167VYS4"/>
<dbReference type="GO" id="GO:0006099">
    <property type="term" value="P:tricarboxylic acid cycle"/>
    <property type="evidence" value="ECO:0007669"/>
    <property type="project" value="UniProtKB-UniPathway"/>
</dbReference>
<dbReference type="GO" id="GO:0006104">
    <property type="term" value="P:succinyl-CoA metabolic process"/>
    <property type="evidence" value="ECO:0007669"/>
    <property type="project" value="TreeGrafter"/>
</dbReference>
<evidence type="ECO:0000256" key="7">
    <source>
        <dbReference type="ARBA" id="ARBA00022842"/>
    </source>
</evidence>
<dbReference type="InterPro" id="IPR013650">
    <property type="entry name" value="ATP-grasp_succ-CoA_synth-type"/>
</dbReference>
<evidence type="ECO:0000313" key="11">
    <source>
        <dbReference type="EMBL" id="KZZ88195.1"/>
    </source>
</evidence>
<dbReference type="PANTHER" id="PTHR11815:SF1">
    <property type="entry name" value="SUCCINATE--COA LIGASE [ADP-FORMING] SUBUNIT BETA, MITOCHONDRIAL"/>
    <property type="match status" value="1"/>
</dbReference>
<evidence type="ECO:0000256" key="6">
    <source>
        <dbReference type="ARBA" id="ARBA00022840"/>
    </source>
</evidence>
<proteinExistence type="predicted"/>
<keyword evidence="8" id="KW-0809">Transit peptide</keyword>
<name>A0A167VYS4_9HYPO</name>
<reference evidence="11 12" key="1">
    <citation type="journal article" date="2016" name="Genome Biol. Evol.">
        <title>Divergent and convergent evolution of fungal pathogenicity.</title>
        <authorList>
            <person name="Shang Y."/>
            <person name="Xiao G."/>
            <person name="Zheng P."/>
            <person name="Cen K."/>
            <person name="Zhan S."/>
            <person name="Wang C."/>
        </authorList>
    </citation>
    <scope>NUCLEOTIDE SEQUENCE [LARGE SCALE GENOMIC DNA]</scope>
    <source>
        <strain evidence="11 12">RCEF 2490</strain>
    </source>
</reference>
<gene>
    <name evidence="11" type="ORF">AAL_08177</name>
</gene>
<feature type="domain" description="ATP-grasp fold succinyl-CoA synthetase-type" evidence="10">
    <location>
        <begin position="2"/>
        <end position="166"/>
    </location>
</feature>
<evidence type="ECO:0000313" key="12">
    <source>
        <dbReference type="Proteomes" id="UP000078544"/>
    </source>
</evidence>
<dbReference type="GO" id="GO:0005524">
    <property type="term" value="F:ATP binding"/>
    <property type="evidence" value="ECO:0007669"/>
    <property type="project" value="UniProtKB-KW"/>
</dbReference>
<dbReference type="InterPro" id="IPR005811">
    <property type="entry name" value="SUCC_ACL_C"/>
</dbReference>
<dbReference type="Gene3D" id="3.30.470.20">
    <property type="entry name" value="ATP-grasp fold, B domain"/>
    <property type="match status" value="1"/>
</dbReference>
<evidence type="ECO:0000256" key="2">
    <source>
        <dbReference type="ARBA" id="ARBA00022532"/>
    </source>
</evidence>
<dbReference type="EMBL" id="AZGY01000031">
    <property type="protein sequence ID" value="KZZ88195.1"/>
    <property type="molecule type" value="Genomic_DNA"/>
</dbReference>
<evidence type="ECO:0000259" key="9">
    <source>
        <dbReference type="Pfam" id="PF00549"/>
    </source>
</evidence>
<evidence type="ECO:0000256" key="5">
    <source>
        <dbReference type="ARBA" id="ARBA00022741"/>
    </source>
</evidence>
<organism evidence="11 12">
    <name type="scientific">Moelleriella libera RCEF 2490</name>
    <dbReference type="NCBI Taxonomy" id="1081109"/>
    <lineage>
        <taxon>Eukaryota</taxon>
        <taxon>Fungi</taxon>
        <taxon>Dikarya</taxon>
        <taxon>Ascomycota</taxon>
        <taxon>Pezizomycotina</taxon>
        <taxon>Sordariomycetes</taxon>
        <taxon>Hypocreomycetidae</taxon>
        <taxon>Hypocreales</taxon>
        <taxon>Clavicipitaceae</taxon>
        <taxon>Moelleriella</taxon>
    </lineage>
</organism>
<keyword evidence="2" id="KW-0816">Tricarboxylic acid cycle</keyword>
<dbReference type="PANTHER" id="PTHR11815">
    <property type="entry name" value="SUCCINYL-COA SYNTHETASE BETA CHAIN"/>
    <property type="match status" value="1"/>
</dbReference>
<evidence type="ECO:0000256" key="1">
    <source>
        <dbReference type="ARBA" id="ARBA00005064"/>
    </source>
</evidence>
<protein>
    <submittedName>
        <fullName evidence="11">Succinyl-CoA synthetase beta chain</fullName>
    </submittedName>
</protein>
<dbReference type="SUPFAM" id="SSF56059">
    <property type="entry name" value="Glutathione synthetase ATP-binding domain-like"/>
    <property type="match status" value="1"/>
</dbReference>
<dbReference type="Pfam" id="PF00549">
    <property type="entry name" value="Ligase_CoA"/>
    <property type="match status" value="1"/>
</dbReference>
<keyword evidence="6" id="KW-0067">ATP-binding</keyword>
<dbReference type="GO" id="GO:0005739">
    <property type="term" value="C:mitochondrion"/>
    <property type="evidence" value="ECO:0007669"/>
    <property type="project" value="TreeGrafter"/>
</dbReference>
<dbReference type="InterPro" id="IPR005809">
    <property type="entry name" value="Succ_CoA_ligase-like_bsu"/>
</dbReference>
<dbReference type="InterPro" id="IPR017866">
    <property type="entry name" value="Succ-CoA_synthase_bsu_CS"/>
</dbReference>
<comment type="caution">
    <text evidence="11">The sequence shown here is derived from an EMBL/GenBank/DDBJ whole genome shotgun (WGS) entry which is preliminary data.</text>
</comment>
<evidence type="ECO:0000259" key="10">
    <source>
        <dbReference type="Pfam" id="PF08442"/>
    </source>
</evidence>
<feature type="domain" description="ATP-citrate synthase/succinyl-CoA ligase C-terminal" evidence="9">
    <location>
        <begin position="226"/>
        <end position="285"/>
    </location>
</feature>